<organism evidence="1 2">
    <name type="scientific">Cordylochernes scorpioides</name>
    <dbReference type="NCBI Taxonomy" id="51811"/>
    <lineage>
        <taxon>Eukaryota</taxon>
        <taxon>Metazoa</taxon>
        <taxon>Ecdysozoa</taxon>
        <taxon>Arthropoda</taxon>
        <taxon>Chelicerata</taxon>
        <taxon>Arachnida</taxon>
        <taxon>Pseudoscorpiones</taxon>
        <taxon>Cheliferoidea</taxon>
        <taxon>Chernetidae</taxon>
        <taxon>Cordylochernes</taxon>
    </lineage>
</organism>
<proteinExistence type="predicted"/>
<sequence length="305" mass="35146">MNFSLLEVKIQLCDVPGEEPWPSMSPTWLVPKSQLCAFYGSTLLIGVQASETFFRMAVSRGKITPLPHGEIGRLLCKDLMDDNLVHYFFQCPLLTEKRTEIFPSPNFGQFRYHRICQLLSSALDDELLIVRYFKFCTEAGRMRKNAGQRILEDDLSVNREHHLILLRREDLKCTFCGSGITTEMLHYLFDCAALSEERRKLNDKTGQLCPSFPALIDEISKNRFQSPVWLLTHAGGVELVQEAFETEISTQIRNSILGLGCQKFLISRIPNMCKQRLIYFGHIIKRANGLENMLMMVKHNFDYRI</sequence>
<dbReference type="Proteomes" id="UP001235939">
    <property type="component" value="Chromosome 15"/>
</dbReference>
<dbReference type="EMBL" id="CP092877">
    <property type="protein sequence ID" value="UYV77280.1"/>
    <property type="molecule type" value="Genomic_DNA"/>
</dbReference>
<accession>A0ABY6LCT6</accession>
<evidence type="ECO:0000313" key="1">
    <source>
        <dbReference type="EMBL" id="UYV77280.1"/>
    </source>
</evidence>
<keyword evidence="2" id="KW-1185">Reference proteome</keyword>
<reference evidence="1 2" key="1">
    <citation type="submission" date="2022-01" db="EMBL/GenBank/DDBJ databases">
        <title>A chromosomal length assembly of Cordylochernes scorpioides.</title>
        <authorList>
            <person name="Zeh D."/>
            <person name="Zeh J."/>
        </authorList>
    </citation>
    <scope>NUCLEOTIDE SEQUENCE [LARGE SCALE GENOMIC DNA]</scope>
    <source>
        <strain evidence="1">IN4F17</strain>
        <tissue evidence="1">Whole Body</tissue>
    </source>
</reference>
<gene>
    <name evidence="1" type="ORF">LAZ67_15000328</name>
</gene>
<protein>
    <submittedName>
        <fullName evidence="1">Uncharacterized protein</fullName>
    </submittedName>
</protein>
<evidence type="ECO:0000313" key="2">
    <source>
        <dbReference type="Proteomes" id="UP001235939"/>
    </source>
</evidence>
<name>A0ABY6LCT6_9ARAC</name>